<keyword evidence="12" id="KW-1185">Reference proteome</keyword>
<comment type="similarity">
    <text evidence="2">Belongs to the GSP N family.</text>
</comment>
<dbReference type="GO" id="GO:0015628">
    <property type="term" value="P:protein secretion by the type II secretion system"/>
    <property type="evidence" value="ECO:0007669"/>
    <property type="project" value="InterPro"/>
</dbReference>
<accession>A0A7W7AHZ7</accession>
<evidence type="ECO:0000256" key="10">
    <source>
        <dbReference type="ARBA" id="ARBA00030772"/>
    </source>
</evidence>
<dbReference type="GO" id="GO:0005886">
    <property type="term" value="C:plasma membrane"/>
    <property type="evidence" value="ECO:0007669"/>
    <property type="project" value="UniProtKB-SubCell"/>
</dbReference>
<keyword evidence="4" id="KW-0813">Transport</keyword>
<dbReference type="EMBL" id="JACHNY010000002">
    <property type="protein sequence ID" value="MBB4617201.1"/>
    <property type="molecule type" value="Genomic_DNA"/>
</dbReference>
<evidence type="ECO:0000256" key="3">
    <source>
        <dbReference type="ARBA" id="ARBA00021563"/>
    </source>
</evidence>
<protein>
    <recommendedName>
        <fullName evidence="3">Type II secretion system protein N</fullName>
    </recommendedName>
    <alternativeName>
        <fullName evidence="10">General secretion pathway protein N</fullName>
    </alternativeName>
</protein>
<keyword evidence="8" id="KW-0653">Protein transport</keyword>
<keyword evidence="6" id="KW-0997">Cell inner membrane</keyword>
<gene>
    <name evidence="11" type="ORF">GGQ96_001321</name>
</gene>
<dbReference type="Proteomes" id="UP000574769">
    <property type="component" value="Unassembled WGS sequence"/>
</dbReference>
<dbReference type="GO" id="GO:0015627">
    <property type="term" value="C:type II protein secretion system complex"/>
    <property type="evidence" value="ECO:0007669"/>
    <property type="project" value="InterPro"/>
</dbReference>
<name>A0A7W7AHZ7_9SPHN</name>
<keyword evidence="9" id="KW-0472">Membrane</keyword>
<dbReference type="RefSeq" id="WP_184112810.1">
    <property type="nucleotide sequence ID" value="NZ_JACHNY010000002.1"/>
</dbReference>
<dbReference type="InterPro" id="IPR010917">
    <property type="entry name" value="TonB_rcpt_CS"/>
</dbReference>
<dbReference type="PROSITE" id="PS01156">
    <property type="entry name" value="TONB_DEPENDENT_REC_2"/>
    <property type="match status" value="1"/>
</dbReference>
<evidence type="ECO:0000313" key="12">
    <source>
        <dbReference type="Proteomes" id="UP000574769"/>
    </source>
</evidence>
<evidence type="ECO:0000256" key="2">
    <source>
        <dbReference type="ARBA" id="ARBA00007208"/>
    </source>
</evidence>
<evidence type="ECO:0000256" key="8">
    <source>
        <dbReference type="ARBA" id="ARBA00022927"/>
    </source>
</evidence>
<evidence type="ECO:0000256" key="7">
    <source>
        <dbReference type="ARBA" id="ARBA00022692"/>
    </source>
</evidence>
<dbReference type="InterPro" id="IPR022792">
    <property type="entry name" value="T2SS_protein-GspN"/>
</dbReference>
<evidence type="ECO:0000256" key="5">
    <source>
        <dbReference type="ARBA" id="ARBA00022475"/>
    </source>
</evidence>
<comment type="caution">
    <text evidence="11">The sequence shown here is derived from an EMBL/GenBank/DDBJ whole genome shotgun (WGS) entry which is preliminary data.</text>
</comment>
<comment type="subcellular location">
    <subcellularLocation>
        <location evidence="1">Cell inner membrane</location>
    </subcellularLocation>
</comment>
<evidence type="ECO:0000256" key="6">
    <source>
        <dbReference type="ARBA" id="ARBA00022519"/>
    </source>
</evidence>
<evidence type="ECO:0000313" key="11">
    <source>
        <dbReference type="EMBL" id="MBB4617201.1"/>
    </source>
</evidence>
<dbReference type="AlphaFoldDB" id="A0A7W7AHZ7"/>
<keyword evidence="7" id="KW-0812">Transmembrane</keyword>
<evidence type="ECO:0000256" key="9">
    <source>
        <dbReference type="ARBA" id="ARBA00023136"/>
    </source>
</evidence>
<evidence type="ECO:0000256" key="4">
    <source>
        <dbReference type="ARBA" id="ARBA00022448"/>
    </source>
</evidence>
<sequence>MRRIRLTTGPAALFGAMMLVALIVFLPMRAVLGWAAAGRQGLVAREVEGSVWDARLRDASIGQLPIGDVDARLSPLGLLTGRAVLLLEREGAAGIPPLSARAFVSRHGMGVENVTARIGAGALFQPLPVAFLDLADVTIRFRDDQCSEAQGRVTATLAGDVAGVGLPPSVSGDARCDAGALLLPLTGAAGTEGITLRITGDGRYRAELVMQGGDPATIARLQAAGFVAGPRGYQLSVEGRF</sequence>
<keyword evidence="5" id="KW-1003">Cell membrane</keyword>
<proteinExistence type="inferred from homology"/>
<reference evidence="11 12" key="1">
    <citation type="submission" date="2020-08" db="EMBL/GenBank/DDBJ databases">
        <title>Genomic Encyclopedia of Type Strains, Phase IV (KMG-IV): sequencing the most valuable type-strain genomes for metagenomic binning, comparative biology and taxonomic classification.</title>
        <authorList>
            <person name="Goeker M."/>
        </authorList>
    </citation>
    <scope>NUCLEOTIDE SEQUENCE [LARGE SCALE GENOMIC DNA]</scope>
    <source>
        <strain evidence="11 12">DSM 15867</strain>
    </source>
</reference>
<dbReference type="Pfam" id="PF01203">
    <property type="entry name" value="T2SSN"/>
    <property type="match status" value="1"/>
</dbReference>
<organism evidence="11 12">
    <name type="scientific">Sphingomonas abaci</name>
    <dbReference type="NCBI Taxonomy" id="237611"/>
    <lineage>
        <taxon>Bacteria</taxon>
        <taxon>Pseudomonadati</taxon>
        <taxon>Pseudomonadota</taxon>
        <taxon>Alphaproteobacteria</taxon>
        <taxon>Sphingomonadales</taxon>
        <taxon>Sphingomonadaceae</taxon>
        <taxon>Sphingomonas</taxon>
    </lineage>
</organism>
<evidence type="ECO:0000256" key="1">
    <source>
        <dbReference type="ARBA" id="ARBA00004533"/>
    </source>
</evidence>